<dbReference type="eggNOG" id="COG3663">
    <property type="taxonomic scope" value="Bacteria"/>
</dbReference>
<dbReference type="Proteomes" id="UP000000939">
    <property type="component" value="Chromosome"/>
</dbReference>
<dbReference type="CDD" id="cd10032">
    <property type="entry name" value="UDG-F6_HDG"/>
    <property type="match status" value="1"/>
</dbReference>
<dbReference type="SUPFAM" id="SSF52141">
    <property type="entry name" value="Uracil-DNA glycosylase-like"/>
    <property type="match status" value="1"/>
</dbReference>
<dbReference type="RefSeq" id="WP_013136534.1">
    <property type="nucleotide sequence ID" value="NC_014166.1"/>
</dbReference>
<evidence type="ECO:0000313" key="2">
    <source>
        <dbReference type="Proteomes" id="UP000000939"/>
    </source>
</evidence>
<protein>
    <recommendedName>
        <fullName evidence="3">DNA glycosylase</fullName>
    </recommendedName>
</protein>
<gene>
    <name evidence="1" type="ordered locus">Arnit_2741</name>
</gene>
<reference evidence="1 2" key="1">
    <citation type="journal article" date="2010" name="Stand. Genomic Sci.">
        <title>Complete genome sequence of Arcobacter nitrofigilis type strain (CI).</title>
        <authorList>
            <person name="Pati A."/>
            <person name="Gronow S."/>
            <person name="Lapidus A."/>
            <person name="Copeland A."/>
            <person name="Glavina Del Rio T."/>
            <person name="Nolan M."/>
            <person name="Lucas S."/>
            <person name="Tice H."/>
            <person name="Cheng J.F."/>
            <person name="Han C."/>
            <person name="Chertkov O."/>
            <person name="Bruce D."/>
            <person name="Tapia R."/>
            <person name="Goodwin L."/>
            <person name="Pitluck S."/>
            <person name="Liolios K."/>
            <person name="Ivanova N."/>
            <person name="Mavromatis K."/>
            <person name="Chen A."/>
            <person name="Palaniappan K."/>
            <person name="Land M."/>
            <person name="Hauser L."/>
            <person name="Chang Y.J."/>
            <person name="Jeffries C.D."/>
            <person name="Detter J.C."/>
            <person name="Rohde M."/>
            <person name="Goker M."/>
            <person name="Bristow J."/>
            <person name="Eisen J.A."/>
            <person name="Markowitz V."/>
            <person name="Hugenholtz P."/>
            <person name="Klenk H.P."/>
            <person name="Kyrpides N.C."/>
        </authorList>
    </citation>
    <scope>NUCLEOTIDE SEQUENCE [LARGE SCALE GENOMIC DNA]</scope>
    <source>
        <strain evidence="2">ATCC 33309 / DSM 7299 / CCUG 15893 / LMG 7604 / NCTC 12251 / CI</strain>
    </source>
</reference>
<keyword evidence="2" id="KW-1185">Reference proteome</keyword>
<dbReference type="STRING" id="572480.Arnit_2741"/>
<dbReference type="HOGENOM" id="CLU_1259769_0_0_7"/>
<evidence type="ECO:0000313" key="1">
    <source>
        <dbReference type="EMBL" id="ADG94389.1"/>
    </source>
</evidence>
<proteinExistence type="predicted"/>
<accession>D5V6W9</accession>
<evidence type="ECO:0008006" key="3">
    <source>
        <dbReference type="Google" id="ProtNLM"/>
    </source>
</evidence>
<dbReference type="OrthoDB" id="1422214at2"/>
<dbReference type="InterPro" id="IPR036895">
    <property type="entry name" value="Uracil-DNA_glycosylase-like_sf"/>
</dbReference>
<sequence length="218" mass="25708">MFFHFHPYKPFLNQNTEKIIVGTLPPPRFCTKEFKERDVDFCYGSKDNLLWQAINKIYSLNLAFENTKEEINKRKEFLLKQKIGICDIVESCNREKIDASDIGMSEIVLRDILGYIKEYKNIKTIIFTGGLCKNSPEYFLRQILKKQNISLEIVLDKIPKKHQFEYDNRVIQTISLTSPSNAANRSIGANAYYKKMKKENPNYTTFDFRVEQYEKVFK</sequence>
<dbReference type="AlphaFoldDB" id="D5V6W9"/>
<dbReference type="KEGG" id="ant:Arnit_2741"/>
<name>D5V6W9_ARCNC</name>
<organism evidence="1 2">
    <name type="scientific">Arcobacter nitrofigilis (strain ATCC 33309 / DSM 7299 / CCUG 15893 / LMG 7604 / NCTC 12251 / CI)</name>
    <name type="common">Campylobacter nitrofigilis</name>
    <dbReference type="NCBI Taxonomy" id="572480"/>
    <lineage>
        <taxon>Bacteria</taxon>
        <taxon>Pseudomonadati</taxon>
        <taxon>Campylobacterota</taxon>
        <taxon>Epsilonproteobacteria</taxon>
        <taxon>Campylobacterales</taxon>
        <taxon>Arcobacteraceae</taxon>
        <taxon>Arcobacter</taxon>
    </lineage>
</organism>
<dbReference type="Gene3D" id="3.40.470.10">
    <property type="entry name" value="Uracil-DNA glycosylase-like domain"/>
    <property type="match status" value="1"/>
</dbReference>
<dbReference type="EMBL" id="CP001999">
    <property type="protein sequence ID" value="ADG94389.1"/>
    <property type="molecule type" value="Genomic_DNA"/>
</dbReference>